<evidence type="ECO:0000313" key="3">
    <source>
        <dbReference type="Proteomes" id="UP001239445"/>
    </source>
</evidence>
<gene>
    <name evidence="2" type="ORF">QBC47DRAFT_463042</name>
</gene>
<evidence type="ECO:0000256" key="1">
    <source>
        <dbReference type="SAM" id="MobiDB-lite"/>
    </source>
</evidence>
<reference evidence="2" key="1">
    <citation type="submission" date="2023-06" db="EMBL/GenBank/DDBJ databases">
        <title>Genome-scale phylogeny and comparative genomics of the fungal order Sordariales.</title>
        <authorList>
            <consortium name="Lawrence Berkeley National Laboratory"/>
            <person name="Hensen N."/>
            <person name="Bonometti L."/>
            <person name="Westerberg I."/>
            <person name="Brannstrom I.O."/>
            <person name="Guillou S."/>
            <person name="Cros-Aarteil S."/>
            <person name="Calhoun S."/>
            <person name="Haridas S."/>
            <person name="Kuo A."/>
            <person name="Mondo S."/>
            <person name="Pangilinan J."/>
            <person name="Riley R."/>
            <person name="Labutti K."/>
            <person name="Andreopoulos B."/>
            <person name="Lipzen A."/>
            <person name="Chen C."/>
            <person name="Yanf M."/>
            <person name="Daum C."/>
            <person name="Ng V."/>
            <person name="Clum A."/>
            <person name="Steindorff A."/>
            <person name="Ohm R."/>
            <person name="Martin F."/>
            <person name="Silar P."/>
            <person name="Natvig D."/>
            <person name="Lalanne C."/>
            <person name="Gautier V."/>
            <person name="Ament-Velasquez S.L."/>
            <person name="Kruys A."/>
            <person name="Hutchinson M.I."/>
            <person name="Powell A.J."/>
            <person name="Barry K."/>
            <person name="Miller A.N."/>
            <person name="Grigoriev I.V."/>
            <person name="Debuchy R."/>
            <person name="Gladieux P."/>
            <person name="Thoren M.H."/>
            <person name="Johannesson H."/>
        </authorList>
    </citation>
    <scope>NUCLEOTIDE SEQUENCE</scope>
    <source>
        <strain evidence="2">PSN4</strain>
    </source>
</reference>
<sequence>MSTTSHRSSPAPAPAPAQAPSPAGSPQGRSQSQQGPKVPPAATTTTTTTIRETHHNESRPHGRPQKTVTLHCPGLFDQVSKRYTKSASATAEHLSGPAADNPHHDDDAAEAFSDQLVTGRVNRKRAAKMRTLVLKGHRGNKASEMGMVRRRKKKKKKIGMFVCGEDQQGYCYVAMEALPMATPLPTWEERHSASGATVFGVCNDLMVYECNCPIRFFRSAQAPTFHSIFTDTGTRSPRREKY</sequence>
<feature type="region of interest" description="Disordered" evidence="1">
    <location>
        <begin position="87"/>
        <end position="107"/>
    </location>
</feature>
<feature type="compositionally biased region" description="Basic and acidic residues" evidence="1">
    <location>
        <begin position="51"/>
        <end position="60"/>
    </location>
</feature>
<protein>
    <submittedName>
        <fullName evidence="2">Uncharacterized protein</fullName>
    </submittedName>
</protein>
<dbReference type="AlphaFoldDB" id="A0AAJ0B691"/>
<organism evidence="2 3">
    <name type="scientific">Echria macrotheca</name>
    <dbReference type="NCBI Taxonomy" id="438768"/>
    <lineage>
        <taxon>Eukaryota</taxon>
        <taxon>Fungi</taxon>
        <taxon>Dikarya</taxon>
        <taxon>Ascomycota</taxon>
        <taxon>Pezizomycotina</taxon>
        <taxon>Sordariomycetes</taxon>
        <taxon>Sordariomycetidae</taxon>
        <taxon>Sordariales</taxon>
        <taxon>Schizotheciaceae</taxon>
        <taxon>Echria</taxon>
    </lineage>
</organism>
<dbReference type="Proteomes" id="UP001239445">
    <property type="component" value="Unassembled WGS sequence"/>
</dbReference>
<evidence type="ECO:0000313" key="2">
    <source>
        <dbReference type="EMBL" id="KAK1752468.1"/>
    </source>
</evidence>
<dbReference type="EMBL" id="MU839839">
    <property type="protein sequence ID" value="KAK1752468.1"/>
    <property type="molecule type" value="Genomic_DNA"/>
</dbReference>
<proteinExistence type="predicted"/>
<accession>A0AAJ0B691</accession>
<feature type="compositionally biased region" description="Low complexity" evidence="1">
    <location>
        <begin position="20"/>
        <end position="36"/>
    </location>
</feature>
<comment type="caution">
    <text evidence="2">The sequence shown here is derived from an EMBL/GenBank/DDBJ whole genome shotgun (WGS) entry which is preliminary data.</text>
</comment>
<feature type="region of interest" description="Disordered" evidence="1">
    <location>
        <begin position="1"/>
        <end position="69"/>
    </location>
</feature>
<keyword evidence="3" id="KW-1185">Reference proteome</keyword>
<name>A0AAJ0B691_9PEZI</name>